<dbReference type="Proteomes" id="UP000094793">
    <property type="component" value="Chromosome"/>
</dbReference>
<name>A0A1D7W8D6_BREAU</name>
<organism evidence="1 2">
    <name type="scientific">Brevibacterium aurantiacum</name>
    <dbReference type="NCBI Taxonomy" id="273384"/>
    <lineage>
        <taxon>Bacteria</taxon>
        <taxon>Bacillati</taxon>
        <taxon>Actinomycetota</taxon>
        <taxon>Actinomycetes</taxon>
        <taxon>Micrococcales</taxon>
        <taxon>Brevibacteriaceae</taxon>
        <taxon>Brevibacterium</taxon>
    </lineage>
</organism>
<protein>
    <submittedName>
        <fullName evidence="1">Uncharacterized protein</fullName>
    </submittedName>
</protein>
<evidence type="ECO:0000313" key="1">
    <source>
        <dbReference type="EMBL" id="AOP55286.1"/>
    </source>
</evidence>
<gene>
    <name evidence="1" type="ORF">BLSMQ_3588</name>
</gene>
<sequence length="37" mass="3885">MFDCSDMETLLLSASRTGECASTLAGGRGDGTQWMVS</sequence>
<proteinExistence type="predicted"/>
<dbReference type="AlphaFoldDB" id="A0A1D7W8D6"/>
<dbReference type="KEGG" id="blin:BLSMQ_3588"/>
<dbReference type="EMBL" id="CP017150">
    <property type="protein sequence ID" value="AOP55286.1"/>
    <property type="molecule type" value="Genomic_DNA"/>
</dbReference>
<accession>A0A1D7W8D6</accession>
<evidence type="ECO:0000313" key="2">
    <source>
        <dbReference type="Proteomes" id="UP000094793"/>
    </source>
</evidence>
<reference evidence="2" key="1">
    <citation type="submission" date="2016-09" db="EMBL/GenBank/DDBJ databases">
        <title>Complete Genome Sequence of Brevibacterium linens SMQ-1335.</title>
        <authorList>
            <person name="de Melo A.G."/>
            <person name="Labrie S.J."/>
            <person name="Dumaresq J."/>
            <person name="Roberts R.J."/>
            <person name="Tremblay D.M."/>
            <person name="Moineau S."/>
        </authorList>
    </citation>
    <scope>NUCLEOTIDE SEQUENCE [LARGE SCALE GENOMIC DNA]</scope>
    <source>
        <strain evidence="2">SMQ-1335</strain>
    </source>
</reference>